<dbReference type="EMBL" id="OR756649">
    <property type="protein sequence ID" value="WZE63439.1"/>
    <property type="molecule type" value="Genomic_DNA"/>
</dbReference>
<organism evidence="1">
    <name type="scientific">Micrococcus phage Kurnik</name>
    <dbReference type="NCBI Taxonomy" id="3092208"/>
    <lineage>
        <taxon>Viruses</taxon>
        <taxon>Duplodnaviria</taxon>
        <taxon>Heunggongvirae</taxon>
        <taxon>Uroviricota</taxon>
        <taxon>Caudoviricetes</taxon>
    </lineage>
</organism>
<reference evidence="1" key="1">
    <citation type="submission" date="2023-10" db="EMBL/GenBank/DDBJ databases">
        <title>Two new lytic phages for Micrococcus sp. strain 1402.</title>
        <authorList>
            <person name="Petrzik K."/>
        </authorList>
    </citation>
    <scope>NUCLEOTIDE SEQUENCE</scope>
</reference>
<name>A0AAU6R632_9CAUD</name>
<proteinExistence type="predicted"/>
<protein>
    <submittedName>
        <fullName evidence="1">Uncharacterized protein</fullName>
    </submittedName>
</protein>
<sequence length="70" mass="8284">MVRLKKRVTTGTLKWREPQTAYEMITNFNVGHCGWMIIDYHFEDRIIRRNFYPRLNFTEGRAYSGLGLGG</sequence>
<evidence type="ECO:0000313" key="1">
    <source>
        <dbReference type="EMBL" id="WZE63439.1"/>
    </source>
</evidence>
<accession>A0AAU6R632</accession>